<name>A0AA96ESB5_9VIRU</name>
<organism evidence="1">
    <name type="scientific">Marseillevirus sp</name>
    <dbReference type="NCBI Taxonomy" id="2809551"/>
    <lineage>
        <taxon>Viruses</taxon>
        <taxon>Varidnaviria</taxon>
        <taxon>Bamfordvirae</taxon>
        <taxon>Nucleocytoviricota</taxon>
        <taxon>Megaviricetes</taxon>
        <taxon>Pimascovirales</taxon>
        <taxon>Pimascovirales incertae sedis</taxon>
        <taxon>Marseilleviridae</taxon>
        <taxon>Marseillevirus</taxon>
    </lineage>
</organism>
<protein>
    <submittedName>
        <fullName evidence="1">Uncharacterized protein</fullName>
    </submittedName>
</protein>
<sequence length="281" mass="32531">MSHDFDSIGYWLKGIPYVWIPSGKLEECKRYYFINGGMGAYDSENRLSTQSMWTRITVQAPKKLLDIELFILPCKENWVRKFFGIFPFDTRTWRISGGKFLVSPPIERGSWIPESEWDETRSGFELRMEGKKVDVVPGVPEERIFADLVLPSGKIMRKNVVFAPGWYSSSLAYPIFGFSSEGAAVRSKKTGKQFTTITELAEKLKLSLQEKKMLHQKCLGNNFEYRYIFFKENDPFTREKMRVAADWVNDVWSGKIQWGGPSFADVELFEHAPYQNIPLNN</sequence>
<accession>A0AA96ESB5</accession>
<proteinExistence type="predicted"/>
<evidence type="ECO:0000313" key="1">
    <source>
        <dbReference type="EMBL" id="WNL49851.1"/>
    </source>
</evidence>
<dbReference type="EMBL" id="OR343188">
    <property type="protein sequence ID" value="WNL49851.1"/>
    <property type="molecule type" value="Genomic_DNA"/>
</dbReference>
<reference evidence="1" key="1">
    <citation type="submission" date="2023-07" db="EMBL/GenBank/DDBJ databases">
        <authorList>
            <person name="Xia Y."/>
        </authorList>
    </citation>
    <scope>NUCLEOTIDE SEQUENCE</scope>
    <source>
        <strain evidence="1">F</strain>
    </source>
</reference>
<gene>
    <name evidence="1" type="ORF">MarFTMF_335</name>
</gene>